<accession>A0A9P0AYJ3</accession>
<dbReference type="EMBL" id="OV121133">
    <property type="protein sequence ID" value="CAH0551227.1"/>
    <property type="molecule type" value="Genomic_DNA"/>
</dbReference>
<proteinExistence type="predicted"/>
<name>A0A9P0AYJ3_BRAAE</name>
<dbReference type="OrthoDB" id="8184679at2759"/>
<protein>
    <submittedName>
        <fullName evidence="1">Uncharacterized protein</fullName>
    </submittedName>
</protein>
<dbReference type="Proteomes" id="UP001154078">
    <property type="component" value="Chromosome 2"/>
</dbReference>
<sequence>MGVVLNAREPLVKTSELVNWITHMKVKKMSFKRKNLFIEAVLSSALTRAEYELRVKQKQRRLKWQFLKSTLESREGHLAKDAWSHHEEIHSLDRFMSQLKDVKPIER</sequence>
<organism evidence="1 2">
    <name type="scientific">Brassicogethes aeneus</name>
    <name type="common">Rape pollen beetle</name>
    <name type="synonym">Meligethes aeneus</name>
    <dbReference type="NCBI Taxonomy" id="1431903"/>
    <lineage>
        <taxon>Eukaryota</taxon>
        <taxon>Metazoa</taxon>
        <taxon>Ecdysozoa</taxon>
        <taxon>Arthropoda</taxon>
        <taxon>Hexapoda</taxon>
        <taxon>Insecta</taxon>
        <taxon>Pterygota</taxon>
        <taxon>Neoptera</taxon>
        <taxon>Endopterygota</taxon>
        <taxon>Coleoptera</taxon>
        <taxon>Polyphaga</taxon>
        <taxon>Cucujiformia</taxon>
        <taxon>Nitidulidae</taxon>
        <taxon>Meligethinae</taxon>
        <taxon>Brassicogethes</taxon>
    </lineage>
</organism>
<evidence type="ECO:0000313" key="1">
    <source>
        <dbReference type="EMBL" id="CAH0551227.1"/>
    </source>
</evidence>
<gene>
    <name evidence="1" type="ORF">MELIAE_LOCUS3884</name>
</gene>
<dbReference type="AlphaFoldDB" id="A0A9P0AYJ3"/>
<reference evidence="1" key="1">
    <citation type="submission" date="2021-12" db="EMBL/GenBank/DDBJ databases">
        <authorList>
            <person name="King R."/>
        </authorList>
    </citation>
    <scope>NUCLEOTIDE SEQUENCE</scope>
</reference>
<evidence type="ECO:0000313" key="2">
    <source>
        <dbReference type="Proteomes" id="UP001154078"/>
    </source>
</evidence>
<keyword evidence="2" id="KW-1185">Reference proteome</keyword>